<feature type="compositionally biased region" description="Basic and acidic residues" evidence="10">
    <location>
        <begin position="492"/>
        <end position="502"/>
    </location>
</feature>
<accession>A0A834XGE2</accession>
<feature type="domain" description="Response regulatory" evidence="11">
    <location>
        <begin position="14"/>
        <end position="132"/>
    </location>
</feature>
<dbReference type="PANTHER" id="PTHR43874">
    <property type="entry name" value="TWO-COMPONENT RESPONSE REGULATOR"/>
    <property type="match status" value="1"/>
</dbReference>
<keyword evidence="3" id="KW-0902">Two-component regulatory system</keyword>
<comment type="similarity">
    <text evidence="2">Belongs to the ARR-like family.</text>
</comment>
<dbReference type="InterPro" id="IPR010402">
    <property type="entry name" value="CCT_domain"/>
</dbReference>
<feature type="region of interest" description="Disordered" evidence="10">
    <location>
        <begin position="153"/>
        <end position="196"/>
    </location>
</feature>
<feature type="region of interest" description="Disordered" evidence="10">
    <location>
        <begin position="463"/>
        <end position="579"/>
    </location>
</feature>
<dbReference type="Pfam" id="PF00072">
    <property type="entry name" value="Response_reg"/>
    <property type="match status" value="1"/>
</dbReference>
<dbReference type="OrthoDB" id="60033at2759"/>
<dbReference type="PANTHER" id="PTHR43874:SF146">
    <property type="entry name" value="TWO-COMPONENT RESPONSE REGULATOR-LIKE APRR9"/>
    <property type="match status" value="1"/>
</dbReference>
<evidence type="ECO:0000256" key="5">
    <source>
        <dbReference type="ARBA" id="ARBA00023108"/>
    </source>
</evidence>
<dbReference type="Pfam" id="PF06203">
    <property type="entry name" value="CCT"/>
    <property type="match status" value="1"/>
</dbReference>
<evidence type="ECO:0000256" key="6">
    <source>
        <dbReference type="ARBA" id="ARBA00023163"/>
    </source>
</evidence>
<dbReference type="GO" id="GO:0048511">
    <property type="term" value="P:rhythmic process"/>
    <property type="evidence" value="ECO:0007669"/>
    <property type="project" value="UniProtKB-KW"/>
</dbReference>
<feature type="compositionally biased region" description="Polar residues" evidence="10">
    <location>
        <begin position="422"/>
        <end position="437"/>
    </location>
</feature>
<reference evidence="13" key="1">
    <citation type="submission" date="2020-09" db="EMBL/GenBank/DDBJ databases">
        <title>Genome-Enabled Discovery of Anthraquinone Biosynthesis in Senna tora.</title>
        <authorList>
            <person name="Kang S.-H."/>
            <person name="Pandey R.P."/>
            <person name="Lee C.-M."/>
            <person name="Sim J.-S."/>
            <person name="Jeong J.-T."/>
            <person name="Choi B.-S."/>
            <person name="Jung M."/>
            <person name="Ginzburg D."/>
            <person name="Zhao K."/>
            <person name="Won S.Y."/>
            <person name="Oh T.-J."/>
            <person name="Yu Y."/>
            <person name="Kim N.-H."/>
            <person name="Lee O.R."/>
            <person name="Lee T.-H."/>
            <person name="Bashyal P."/>
            <person name="Kim T.-S."/>
            <person name="Lee W.-H."/>
            <person name="Kawkins C."/>
            <person name="Kim C.-K."/>
            <person name="Kim J.S."/>
            <person name="Ahn B.O."/>
            <person name="Rhee S.Y."/>
            <person name="Sohng J.K."/>
        </authorList>
    </citation>
    <scope>NUCLEOTIDE SEQUENCE</scope>
    <source>
        <tissue evidence="13">Leaf</tissue>
    </source>
</reference>
<dbReference type="GO" id="GO:0005634">
    <property type="term" value="C:nucleus"/>
    <property type="evidence" value="ECO:0007669"/>
    <property type="project" value="UniProtKB-SubCell"/>
</dbReference>
<evidence type="ECO:0000256" key="9">
    <source>
        <dbReference type="PROSITE-ProRule" id="PRU00357"/>
    </source>
</evidence>
<keyword evidence="14" id="KW-1185">Reference proteome</keyword>
<organism evidence="13 14">
    <name type="scientific">Senna tora</name>
    <dbReference type="NCBI Taxonomy" id="362788"/>
    <lineage>
        <taxon>Eukaryota</taxon>
        <taxon>Viridiplantae</taxon>
        <taxon>Streptophyta</taxon>
        <taxon>Embryophyta</taxon>
        <taxon>Tracheophyta</taxon>
        <taxon>Spermatophyta</taxon>
        <taxon>Magnoliopsida</taxon>
        <taxon>eudicotyledons</taxon>
        <taxon>Gunneridae</taxon>
        <taxon>Pentapetalae</taxon>
        <taxon>rosids</taxon>
        <taxon>fabids</taxon>
        <taxon>Fabales</taxon>
        <taxon>Fabaceae</taxon>
        <taxon>Caesalpinioideae</taxon>
        <taxon>Cassia clade</taxon>
        <taxon>Senna</taxon>
    </lineage>
</organism>
<evidence type="ECO:0000256" key="10">
    <source>
        <dbReference type="SAM" id="MobiDB-lite"/>
    </source>
</evidence>
<protein>
    <submittedName>
        <fullName evidence="13">Two-component response regulator-like PRR95 isoform X1</fullName>
    </submittedName>
</protein>
<feature type="compositionally biased region" description="Polar residues" evidence="10">
    <location>
        <begin position="154"/>
        <end position="196"/>
    </location>
</feature>
<dbReference type="GO" id="GO:0000160">
    <property type="term" value="P:phosphorelay signal transduction system"/>
    <property type="evidence" value="ECO:0007669"/>
    <property type="project" value="UniProtKB-KW"/>
</dbReference>
<keyword evidence="7 9" id="KW-0539">Nucleus</keyword>
<feature type="region of interest" description="Disordered" evidence="10">
    <location>
        <begin position="420"/>
        <end position="449"/>
    </location>
</feature>
<dbReference type="PROSITE" id="PS51017">
    <property type="entry name" value="CCT"/>
    <property type="match status" value="1"/>
</dbReference>
<keyword evidence="6" id="KW-0804">Transcription</keyword>
<evidence type="ECO:0000256" key="4">
    <source>
        <dbReference type="ARBA" id="ARBA00023015"/>
    </source>
</evidence>
<dbReference type="CDD" id="cd17582">
    <property type="entry name" value="psREC_PRR"/>
    <property type="match status" value="1"/>
</dbReference>
<feature type="region of interest" description="Disordered" evidence="10">
    <location>
        <begin position="621"/>
        <end position="654"/>
    </location>
</feature>
<dbReference type="InterPro" id="IPR011006">
    <property type="entry name" value="CheY-like_superfamily"/>
</dbReference>
<dbReference type="InterPro" id="IPR001789">
    <property type="entry name" value="Sig_transdc_resp-reg_receiver"/>
</dbReference>
<evidence type="ECO:0000313" key="13">
    <source>
        <dbReference type="EMBL" id="KAF7843817.1"/>
    </source>
</evidence>
<evidence type="ECO:0000259" key="11">
    <source>
        <dbReference type="PROSITE" id="PS50110"/>
    </source>
</evidence>
<feature type="compositionally biased region" description="Polar residues" evidence="10">
    <location>
        <begin position="549"/>
        <end position="564"/>
    </location>
</feature>
<evidence type="ECO:0000256" key="7">
    <source>
        <dbReference type="ARBA" id="ARBA00023242"/>
    </source>
</evidence>
<proteinExistence type="inferred from homology"/>
<evidence type="ECO:0000259" key="12">
    <source>
        <dbReference type="PROSITE" id="PS51017"/>
    </source>
</evidence>
<feature type="compositionally biased region" description="Polar residues" evidence="10">
    <location>
        <begin position="518"/>
        <end position="541"/>
    </location>
</feature>
<feature type="domain" description="CCT" evidence="12">
    <location>
        <begin position="597"/>
        <end position="639"/>
    </location>
</feature>
<name>A0A834XGE2_9FABA</name>
<evidence type="ECO:0000256" key="8">
    <source>
        <dbReference type="PROSITE-ProRule" id="PRU00169"/>
    </source>
</evidence>
<gene>
    <name evidence="13" type="ORF">G2W53_000722</name>
</gene>
<dbReference type="GO" id="GO:0009736">
    <property type="term" value="P:cytokinin-activated signaling pathway"/>
    <property type="evidence" value="ECO:0007669"/>
    <property type="project" value="InterPro"/>
</dbReference>
<dbReference type="InterPro" id="IPR045279">
    <property type="entry name" value="ARR-like"/>
</dbReference>
<sequence length="654" mass="72727">MVRWEKFLPRMVLRVLLVEADDSTRHIIAALLRKCSYRVAAVPDGLKAWEMLKRKASDIDLILTEVELPSISGFALLTLIMEHDICKNIPVIMMSSNDSVNMALKCILKGAADFLIKPVRRNELRNLWQHVWRRLEISRQPQNLTFPKKELEVTSENNAASNDSSGSVASTQKNNGCSEKVSEAQNMQGTSLVKSSSNLSNTNIVQHEESTKMVNEAAEKPMALLSLAAKCNKNFNSKYFGLEQGHHCAGTESQEEVLREELSRGNPDMDIELHDHNKELLEPSRGAIDLIATFQNLPEKNHESCSLSDCGAKKFDFDPRLELSLRRDFLGSSCKQTTDEKQALNHSNASAFSRTHICRYSESKFPTPSISSAKVSNTEWNTHESNKLFGKTVDTSHQYSGTNHSHENVTATAIGQCGRELQSPNSQIEPSPDTGITSDHKSTGYGHLFPSTSYAQSGVHTIWNPKPVNRKESSPSPFPTSNSFQSNPGSHNSERGYHRSDDATNTSLDQTVHEKSNLDSLTQDPPATDQSTNNSLCHETANNNQNNNTSACKYTSRSDGNATSAAIGESNPESFGDSAEHNYDGFIGIDSHRPSPREAALTKFRMKRKDRCYEKKVRYQSRKKLAEQRPRVKGQFVRLVHNNDHPIPDAGGGS</sequence>
<dbReference type="EMBL" id="JAAIUW010000001">
    <property type="protein sequence ID" value="KAF7843817.1"/>
    <property type="molecule type" value="Genomic_DNA"/>
</dbReference>
<dbReference type="AlphaFoldDB" id="A0A834XGE2"/>
<comment type="caution">
    <text evidence="13">The sequence shown here is derived from an EMBL/GenBank/DDBJ whole genome shotgun (WGS) entry which is preliminary data.</text>
</comment>
<dbReference type="SMART" id="SM00448">
    <property type="entry name" value="REC"/>
    <property type="match status" value="1"/>
</dbReference>
<comment type="subcellular location">
    <subcellularLocation>
        <location evidence="1 9">Nucleus</location>
    </subcellularLocation>
</comment>
<evidence type="ECO:0000256" key="1">
    <source>
        <dbReference type="ARBA" id="ARBA00004123"/>
    </source>
</evidence>
<evidence type="ECO:0000256" key="2">
    <source>
        <dbReference type="ARBA" id="ARBA00010330"/>
    </source>
</evidence>
<keyword evidence="4" id="KW-0805">Transcription regulation</keyword>
<evidence type="ECO:0000313" key="14">
    <source>
        <dbReference type="Proteomes" id="UP000634136"/>
    </source>
</evidence>
<comment type="caution">
    <text evidence="8">Lacks conserved residue(s) required for the propagation of feature annotation.</text>
</comment>
<dbReference type="Gene3D" id="3.40.50.2300">
    <property type="match status" value="1"/>
</dbReference>
<feature type="compositionally biased region" description="Low complexity" evidence="10">
    <location>
        <begin position="479"/>
        <end position="488"/>
    </location>
</feature>
<dbReference type="SUPFAM" id="SSF52172">
    <property type="entry name" value="CheY-like"/>
    <property type="match status" value="1"/>
</dbReference>
<keyword evidence="5" id="KW-0090">Biological rhythms</keyword>
<evidence type="ECO:0000256" key="3">
    <source>
        <dbReference type="ARBA" id="ARBA00023012"/>
    </source>
</evidence>
<dbReference type="PROSITE" id="PS50110">
    <property type="entry name" value="RESPONSE_REGULATORY"/>
    <property type="match status" value="1"/>
</dbReference>
<dbReference type="Proteomes" id="UP000634136">
    <property type="component" value="Unassembled WGS sequence"/>
</dbReference>